<reference evidence="1 2" key="1">
    <citation type="journal article" date="2015" name="Stand. Genomic Sci.">
        <title>Genomic Encyclopedia of Bacterial and Archaeal Type Strains, Phase III: the genomes of soil and plant-associated and newly described type strains.</title>
        <authorList>
            <person name="Whitman W.B."/>
            <person name="Woyke T."/>
            <person name="Klenk H.P."/>
            <person name="Zhou Y."/>
            <person name="Lilburn T.G."/>
            <person name="Beck B.J."/>
            <person name="De Vos P."/>
            <person name="Vandamme P."/>
            <person name="Eisen J.A."/>
            <person name="Garrity G."/>
            <person name="Hugenholtz P."/>
            <person name="Kyrpides N.C."/>
        </authorList>
    </citation>
    <scope>NUCLEOTIDE SEQUENCE [LARGE SCALE GENOMIC DNA]</scope>
    <source>
        <strain evidence="1 2">VKM Ac-2572</strain>
    </source>
</reference>
<dbReference type="EMBL" id="SLWN01000020">
    <property type="protein sequence ID" value="TCO16564.1"/>
    <property type="molecule type" value="Genomic_DNA"/>
</dbReference>
<dbReference type="SUPFAM" id="SSF75005">
    <property type="entry name" value="Arabinanase/levansucrase/invertase"/>
    <property type="match status" value="1"/>
</dbReference>
<organism evidence="1 2">
    <name type="scientific">Kribbella steppae</name>
    <dbReference type="NCBI Taxonomy" id="2512223"/>
    <lineage>
        <taxon>Bacteria</taxon>
        <taxon>Bacillati</taxon>
        <taxon>Actinomycetota</taxon>
        <taxon>Actinomycetes</taxon>
        <taxon>Propionibacteriales</taxon>
        <taxon>Kribbellaceae</taxon>
        <taxon>Kribbella</taxon>
    </lineage>
</organism>
<sequence>MRRFALQGGGTVILSGSGSMAGPGGQSVYDGWLAHHYYDVQAGGDFRLGLRRIHWGPDGWPRVT</sequence>
<dbReference type="Gene3D" id="2.115.10.20">
    <property type="entry name" value="Glycosyl hydrolase domain, family 43"/>
    <property type="match status" value="1"/>
</dbReference>
<evidence type="ECO:0000313" key="2">
    <source>
        <dbReference type="Proteomes" id="UP000294508"/>
    </source>
</evidence>
<dbReference type="Proteomes" id="UP000294508">
    <property type="component" value="Unassembled WGS sequence"/>
</dbReference>
<protein>
    <recommendedName>
        <fullName evidence="3">Glycosyl hydrolase family 43</fullName>
    </recommendedName>
</protein>
<dbReference type="AlphaFoldDB" id="A0A4R2H189"/>
<evidence type="ECO:0008006" key="3">
    <source>
        <dbReference type="Google" id="ProtNLM"/>
    </source>
</evidence>
<keyword evidence="2" id="KW-1185">Reference proteome</keyword>
<evidence type="ECO:0000313" key="1">
    <source>
        <dbReference type="EMBL" id="TCO16564.1"/>
    </source>
</evidence>
<dbReference type="RefSeq" id="WP_132215350.1">
    <property type="nucleotide sequence ID" value="NZ_SLWN01000020.1"/>
</dbReference>
<accession>A0A4R2H189</accession>
<name>A0A4R2H189_9ACTN</name>
<dbReference type="OrthoDB" id="9801455at2"/>
<comment type="caution">
    <text evidence="1">The sequence shown here is derived from an EMBL/GenBank/DDBJ whole genome shotgun (WGS) entry which is preliminary data.</text>
</comment>
<gene>
    <name evidence="1" type="ORF">EV652_12057</name>
</gene>
<dbReference type="InterPro" id="IPR023296">
    <property type="entry name" value="Glyco_hydro_beta-prop_sf"/>
</dbReference>
<proteinExistence type="predicted"/>